<dbReference type="SUPFAM" id="SSF46785">
    <property type="entry name" value="Winged helix' DNA-binding domain"/>
    <property type="match status" value="1"/>
</dbReference>
<evidence type="ECO:0000256" key="1">
    <source>
        <dbReference type="ARBA" id="ARBA00023125"/>
    </source>
</evidence>
<reference evidence="3 4" key="1">
    <citation type="submission" date="2016-02" db="EMBL/GenBank/DDBJ databases">
        <authorList>
            <consortium name="Pathogen Informatics"/>
        </authorList>
    </citation>
    <scope>NUCLEOTIDE SEQUENCE [LARGE SCALE GENOMIC DNA]</scope>
    <source>
        <strain evidence="3 4">LSS100</strain>
    </source>
</reference>
<protein>
    <submittedName>
        <fullName evidence="3">Transcriptional regulator</fullName>
    </submittedName>
</protein>
<evidence type="ECO:0000313" key="3">
    <source>
        <dbReference type="EMBL" id="CYT80502.1"/>
    </source>
</evidence>
<dbReference type="AlphaFoldDB" id="A0A0Z8C5C2"/>
<evidence type="ECO:0000259" key="2">
    <source>
        <dbReference type="PROSITE" id="PS50987"/>
    </source>
</evidence>
<feature type="domain" description="HTH arsR-type" evidence="2">
    <location>
        <begin position="256"/>
        <end position="348"/>
    </location>
</feature>
<proteinExistence type="predicted"/>
<dbReference type="InterPro" id="IPR036388">
    <property type="entry name" value="WH-like_DNA-bd_sf"/>
</dbReference>
<gene>
    <name evidence="3" type="ORF">ERS132462_00119</name>
</gene>
<dbReference type="Proteomes" id="UP000072003">
    <property type="component" value="Unassembled WGS sequence"/>
</dbReference>
<dbReference type="SMART" id="SM00418">
    <property type="entry name" value="HTH_ARSR"/>
    <property type="match status" value="1"/>
</dbReference>
<dbReference type="InterPro" id="IPR001845">
    <property type="entry name" value="HTH_ArsR_DNA-bd_dom"/>
</dbReference>
<dbReference type="Gene3D" id="1.10.10.10">
    <property type="entry name" value="Winged helix-like DNA-binding domain superfamily/Winged helix DNA-binding domain"/>
    <property type="match status" value="1"/>
</dbReference>
<accession>A0A0Z8C5C2</accession>
<dbReference type="InterPro" id="IPR011991">
    <property type="entry name" value="ArsR-like_HTH"/>
</dbReference>
<dbReference type="GO" id="GO:0003700">
    <property type="term" value="F:DNA-binding transcription factor activity"/>
    <property type="evidence" value="ECO:0007669"/>
    <property type="project" value="InterPro"/>
</dbReference>
<sequence length="348" mass="40946">MRMKLDYRDYRSEIVEKFFIPLIVKEREEPFEADLSQKEKDILKDALDIRDEIEEKLADFRQEVNQVFVWGHIFNILHSLYFYILNDGQDPKTVEEACQLILQLSQEEVEDAMRTMLASENDGHREKTLSLMELLEKTDKKPADKWYWSLAIRNPLETVQRSVHLLDKMLPIYQPYFEQARVEREAFARDFDIEQLYRESKQLAMTSLDSLGVETAQFFVLSSWNYWFAYYGNEEFDYMKVALLASCRIDQIMLSNDELDLDDLTTALKVISDSTRYQVLVELTKPHAKSKDIAERLNITGAAVSFHTQKLINGDLLLFNTKNSDVKYSVNRDLLQQVIDKLKEDFDL</sequence>
<dbReference type="InterPro" id="IPR036390">
    <property type="entry name" value="WH_DNA-bd_sf"/>
</dbReference>
<keyword evidence="1" id="KW-0238">DNA-binding</keyword>
<dbReference type="PROSITE" id="PS50987">
    <property type="entry name" value="HTH_ARSR_2"/>
    <property type="match status" value="1"/>
</dbReference>
<dbReference type="CDD" id="cd00090">
    <property type="entry name" value="HTH_ARSR"/>
    <property type="match status" value="1"/>
</dbReference>
<evidence type="ECO:0000313" key="4">
    <source>
        <dbReference type="Proteomes" id="UP000072003"/>
    </source>
</evidence>
<dbReference type="GO" id="GO:0003677">
    <property type="term" value="F:DNA binding"/>
    <property type="evidence" value="ECO:0007669"/>
    <property type="project" value="UniProtKB-KW"/>
</dbReference>
<name>A0A0Z8C5C2_STRSU</name>
<dbReference type="EMBL" id="FIFN01000001">
    <property type="protein sequence ID" value="CYT80502.1"/>
    <property type="molecule type" value="Genomic_DNA"/>
</dbReference>
<organism evidence="3 4">
    <name type="scientific">Streptococcus suis</name>
    <dbReference type="NCBI Taxonomy" id="1307"/>
    <lineage>
        <taxon>Bacteria</taxon>
        <taxon>Bacillati</taxon>
        <taxon>Bacillota</taxon>
        <taxon>Bacilli</taxon>
        <taxon>Lactobacillales</taxon>
        <taxon>Streptococcaceae</taxon>
        <taxon>Streptococcus</taxon>
    </lineage>
</organism>